<evidence type="ECO:0000313" key="2">
    <source>
        <dbReference type="EMBL" id="MDD0991791.1"/>
    </source>
</evidence>
<keyword evidence="1" id="KW-0812">Transmembrane</keyword>
<dbReference type="EMBL" id="JAMDGY010000037">
    <property type="protein sequence ID" value="MDD0991791.1"/>
    <property type="molecule type" value="Genomic_DNA"/>
</dbReference>
<accession>A0ABT5NUG4</accession>
<gene>
    <name evidence="2" type="ORF">M5G11_14700</name>
</gene>
<protein>
    <submittedName>
        <fullName evidence="2">Uncharacterized protein</fullName>
    </submittedName>
</protein>
<keyword evidence="3" id="KW-1185">Reference proteome</keyword>
<name>A0ABT5NUG4_9PSED</name>
<reference evidence="2 3" key="1">
    <citation type="submission" date="2022-05" db="EMBL/GenBank/DDBJ databases">
        <title>Novel Pseudomonas spp. Isolated from a Rainbow Trout Aquaculture Facility.</title>
        <authorList>
            <person name="Testerman T."/>
            <person name="Graf J."/>
        </authorList>
    </citation>
    <scope>NUCLEOTIDE SEQUENCE [LARGE SCALE GENOMIC DNA]</scope>
    <source>
        <strain evidence="2 3">ID681</strain>
    </source>
</reference>
<feature type="transmembrane region" description="Helical" evidence="1">
    <location>
        <begin position="9"/>
        <end position="27"/>
    </location>
</feature>
<feature type="transmembrane region" description="Helical" evidence="1">
    <location>
        <begin position="58"/>
        <end position="79"/>
    </location>
</feature>
<organism evidence="2 3">
    <name type="scientific">Pseudomonas fontis</name>
    <dbReference type="NCBI Taxonomy" id="2942633"/>
    <lineage>
        <taxon>Bacteria</taxon>
        <taxon>Pseudomonadati</taxon>
        <taxon>Pseudomonadota</taxon>
        <taxon>Gammaproteobacteria</taxon>
        <taxon>Pseudomonadales</taxon>
        <taxon>Pseudomonadaceae</taxon>
        <taxon>Pseudomonas</taxon>
    </lineage>
</organism>
<dbReference type="RefSeq" id="WP_273910304.1">
    <property type="nucleotide sequence ID" value="NZ_JAMDGX010000025.1"/>
</dbReference>
<keyword evidence="1" id="KW-0472">Membrane</keyword>
<dbReference type="Proteomes" id="UP001148203">
    <property type="component" value="Unassembled WGS sequence"/>
</dbReference>
<comment type="caution">
    <text evidence="2">The sequence shown here is derived from an EMBL/GenBank/DDBJ whole genome shotgun (WGS) entry which is preliminary data.</text>
</comment>
<evidence type="ECO:0000256" key="1">
    <source>
        <dbReference type="SAM" id="Phobius"/>
    </source>
</evidence>
<feature type="transmembrane region" description="Helical" evidence="1">
    <location>
        <begin position="118"/>
        <end position="144"/>
    </location>
</feature>
<feature type="transmembrane region" description="Helical" evidence="1">
    <location>
        <begin position="85"/>
        <end position="106"/>
    </location>
</feature>
<feature type="transmembrane region" description="Helical" evidence="1">
    <location>
        <begin position="33"/>
        <end position="51"/>
    </location>
</feature>
<keyword evidence="1" id="KW-1133">Transmembrane helix</keyword>
<evidence type="ECO:0000313" key="3">
    <source>
        <dbReference type="Proteomes" id="UP001148203"/>
    </source>
</evidence>
<proteinExistence type="predicted"/>
<sequence>MITSRSQDITGFLLVIVFVLLLLIVAGDGLFVPVGYYLAVSLVAFAVALLFRPRPGFLVGVALALSVIFIVYLWVALTADHVEGLLILGQVFSLPGALLGLLLAAWKIRRRVGSSSIAALLIAAGGVLLGFLINQILVCNTLMYCGVFSLRFLL</sequence>